<evidence type="ECO:0008006" key="4">
    <source>
        <dbReference type="Google" id="ProtNLM"/>
    </source>
</evidence>
<dbReference type="STRING" id="575540.Isop_0248"/>
<name>E8QWF8_ISOPI</name>
<organism evidence="2 3">
    <name type="scientific">Isosphaera pallida (strain ATCC 43644 / DSM 9630 / IS1B)</name>
    <dbReference type="NCBI Taxonomy" id="575540"/>
    <lineage>
        <taxon>Bacteria</taxon>
        <taxon>Pseudomonadati</taxon>
        <taxon>Planctomycetota</taxon>
        <taxon>Planctomycetia</taxon>
        <taxon>Isosphaerales</taxon>
        <taxon>Isosphaeraceae</taxon>
        <taxon>Isosphaera</taxon>
    </lineage>
</organism>
<dbReference type="KEGG" id="ipa:Isop_0248"/>
<proteinExistence type="predicted"/>
<sequence length="146" mass="16461">MAANHSSESPTLRVSGPDPSLSPRDVVAIQLDALRHNDQPYHDAGIETVFRFASEGNQRSTGPLRRFAGLVRNPLYAPLLYHRRADLGETYTLGDEVAWMNVRVIDDNEQSHIYEFMLSRDPNTSCWRTDSVLPTLPDGFEFKAES</sequence>
<evidence type="ECO:0000313" key="3">
    <source>
        <dbReference type="Proteomes" id="UP000008631"/>
    </source>
</evidence>
<reference evidence="2 3" key="2">
    <citation type="journal article" date="2011" name="Stand. Genomic Sci.">
        <title>Complete genome sequence of Isosphaera pallida type strain (IS1B).</title>
        <authorList>
            <consortium name="US DOE Joint Genome Institute (JGI-PGF)"/>
            <person name="Goker M."/>
            <person name="Cleland D."/>
            <person name="Saunders E."/>
            <person name="Lapidus A."/>
            <person name="Nolan M."/>
            <person name="Lucas S."/>
            <person name="Hammon N."/>
            <person name="Deshpande S."/>
            <person name="Cheng J.F."/>
            <person name="Tapia R."/>
            <person name="Han C."/>
            <person name="Goodwin L."/>
            <person name="Pitluck S."/>
            <person name="Liolios K."/>
            <person name="Pagani I."/>
            <person name="Ivanova N."/>
            <person name="Mavromatis K."/>
            <person name="Pati A."/>
            <person name="Chen A."/>
            <person name="Palaniappan K."/>
            <person name="Land M."/>
            <person name="Hauser L."/>
            <person name="Chang Y.J."/>
            <person name="Jeffries C.D."/>
            <person name="Detter J.C."/>
            <person name="Beck B."/>
            <person name="Woyke T."/>
            <person name="Bristow J."/>
            <person name="Eisen J.A."/>
            <person name="Markowitz V."/>
            <person name="Hugenholtz P."/>
            <person name="Kyrpides N.C."/>
            <person name="Klenk H.P."/>
        </authorList>
    </citation>
    <scope>NUCLEOTIDE SEQUENCE [LARGE SCALE GENOMIC DNA]</scope>
    <source>
        <strain evidence="3">ATCC 43644 / DSM 9630 / IS1B</strain>
    </source>
</reference>
<dbReference type="eggNOG" id="ENOG50332DV">
    <property type="taxonomic scope" value="Bacteria"/>
</dbReference>
<reference key="1">
    <citation type="submission" date="2010-11" db="EMBL/GenBank/DDBJ databases">
        <title>The complete sequence of chromosome of Isophaera pallida ATCC 43644.</title>
        <authorList>
            <consortium name="US DOE Joint Genome Institute (JGI-PGF)"/>
            <person name="Lucas S."/>
            <person name="Copeland A."/>
            <person name="Lapidus A."/>
            <person name="Bruce D."/>
            <person name="Goodwin L."/>
            <person name="Pitluck S."/>
            <person name="Kyrpides N."/>
            <person name="Mavromatis K."/>
            <person name="Pagani I."/>
            <person name="Ivanova N."/>
            <person name="Saunders E."/>
            <person name="Brettin T."/>
            <person name="Detter J.C."/>
            <person name="Han C."/>
            <person name="Tapia R."/>
            <person name="Land M."/>
            <person name="Hauser L."/>
            <person name="Markowitz V."/>
            <person name="Cheng J.-F."/>
            <person name="Hugenholtz P."/>
            <person name="Woyke T."/>
            <person name="Wu D."/>
            <person name="Eisen J.A."/>
        </authorList>
    </citation>
    <scope>NUCLEOTIDE SEQUENCE</scope>
    <source>
        <strain>ATCC 43644</strain>
    </source>
</reference>
<dbReference type="RefSeq" id="WP_013563134.1">
    <property type="nucleotide sequence ID" value="NC_014962.1"/>
</dbReference>
<dbReference type="InParanoid" id="E8QWF8"/>
<accession>E8QWF8</accession>
<dbReference type="Pfam" id="PF16156">
    <property type="entry name" value="DUF4864"/>
    <property type="match status" value="1"/>
</dbReference>
<dbReference type="AlphaFoldDB" id="E8QWF8"/>
<evidence type="ECO:0000313" key="2">
    <source>
        <dbReference type="EMBL" id="ADV60845.1"/>
    </source>
</evidence>
<gene>
    <name evidence="2" type="ordered locus">Isop_0248</name>
</gene>
<evidence type="ECO:0000256" key="1">
    <source>
        <dbReference type="SAM" id="MobiDB-lite"/>
    </source>
</evidence>
<dbReference type="Proteomes" id="UP000008631">
    <property type="component" value="Chromosome"/>
</dbReference>
<dbReference type="OrthoDB" id="289736at2"/>
<feature type="compositionally biased region" description="Polar residues" evidence="1">
    <location>
        <begin position="1"/>
        <end position="12"/>
    </location>
</feature>
<dbReference type="InterPro" id="IPR032347">
    <property type="entry name" value="DUF4864"/>
</dbReference>
<dbReference type="PANTHER" id="PTHR35716">
    <property type="entry name" value="OS05G0574700 PROTEIN-RELATED"/>
    <property type="match status" value="1"/>
</dbReference>
<dbReference type="HOGENOM" id="CLU_141637_0_0_0"/>
<protein>
    <recommendedName>
        <fullName evidence="4">DUF4864 domain-containing protein</fullName>
    </recommendedName>
</protein>
<feature type="region of interest" description="Disordered" evidence="1">
    <location>
        <begin position="1"/>
        <end position="23"/>
    </location>
</feature>
<keyword evidence="3" id="KW-1185">Reference proteome</keyword>
<dbReference type="EMBL" id="CP002353">
    <property type="protein sequence ID" value="ADV60845.1"/>
    <property type="molecule type" value="Genomic_DNA"/>
</dbReference>